<feature type="signal peptide" evidence="1">
    <location>
        <begin position="1"/>
        <end position="20"/>
    </location>
</feature>
<dbReference type="InterPro" id="IPR036412">
    <property type="entry name" value="HAD-like_sf"/>
</dbReference>
<keyword evidence="2" id="KW-0378">Hydrolase</keyword>
<dbReference type="SUPFAM" id="SSF56784">
    <property type="entry name" value="HAD-like"/>
    <property type="match status" value="1"/>
</dbReference>
<keyword evidence="1" id="KW-0732">Signal</keyword>
<sequence length="155" mass="17295">MNPKLIQISLSLLLMCLCKAHSNEKKNKNGVIITKSNRLLSELENDKAGVEAHEDQAGYEGQSNYEVLVRDKHGNPVDKNNLKNNIKIAFIDLDGTLLDDRYKLSKLNLESLAKAHNKGIKIVFATGRPPYSVSYTIGKDVKQNNLSLMPGIYLD</sequence>
<dbReference type="InterPro" id="IPR023214">
    <property type="entry name" value="HAD_sf"/>
</dbReference>
<dbReference type="AlphaFoldDB" id="A0A1D3LBZ0"/>
<reference evidence="2 3" key="1">
    <citation type="submission" date="2016-08" db="EMBL/GenBank/DDBJ databases">
        <authorList>
            <consortium name="Pathogen Informatics"/>
        </authorList>
    </citation>
    <scope>NUCLEOTIDE SEQUENCE [LARGE SCALE GENOMIC DNA]</scope>
    <source>
        <strain evidence="2 3">DK</strain>
    </source>
</reference>
<feature type="chain" id="PRO_5008917579" evidence="1">
    <location>
        <begin position="21"/>
        <end position="155"/>
    </location>
</feature>
<dbReference type="GO" id="GO:0016791">
    <property type="term" value="F:phosphatase activity"/>
    <property type="evidence" value="ECO:0007669"/>
    <property type="project" value="TreeGrafter"/>
</dbReference>
<dbReference type="PANTHER" id="PTHR10000:SF8">
    <property type="entry name" value="HAD SUPERFAMILY HYDROLASE-LIKE, TYPE 3"/>
    <property type="match status" value="1"/>
</dbReference>
<dbReference type="Gene3D" id="3.40.50.1000">
    <property type="entry name" value="HAD superfamily/HAD-like"/>
    <property type="match status" value="1"/>
</dbReference>
<accession>A0A1D3LBZ0</accession>
<dbReference type="PANTHER" id="PTHR10000">
    <property type="entry name" value="PHOSPHOSERINE PHOSPHATASE"/>
    <property type="match status" value="1"/>
</dbReference>
<evidence type="ECO:0000313" key="2">
    <source>
        <dbReference type="EMBL" id="SCL98895.1"/>
    </source>
</evidence>
<name>A0A1D3LBZ0_PLACE</name>
<proteinExistence type="predicted"/>
<evidence type="ECO:0000313" key="3">
    <source>
        <dbReference type="Proteomes" id="UP000195879"/>
    </source>
</evidence>
<feature type="non-terminal residue" evidence="2">
    <location>
        <position position="155"/>
    </location>
</feature>
<dbReference type="GO" id="GO:0000287">
    <property type="term" value="F:magnesium ion binding"/>
    <property type="evidence" value="ECO:0007669"/>
    <property type="project" value="TreeGrafter"/>
</dbReference>
<protein>
    <submittedName>
        <fullName evidence="2">Haloacid dehalogenase-like hydrolase, putative</fullName>
    </submittedName>
</protein>
<organism evidence="2 3">
    <name type="scientific">Plasmodium chabaudi adami</name>
    <dbReference type="NCBI Taxonomy" id="5826"/>
    <lineage>
        <taxon>Eukaryota</taxon>
        <taxon>Sar</taxon>
        <taxon>Alveolata</taxon>
        <taxon>Apicomplexa</taxon>
        <taxon>Aconoidasida</taxon>
        <taxon>Haemosporida</taxon>
        <taxon>Plasmodiidae</taxon>
        <taxon>Plasmodium</taxon>
        <taxon>Plasmodium (Vinckeia)</taxon>
    </lineage>
</organism>
<dbReference type="EMBL" id="FMIO01000569">
    <property type="protein sequence ID" value="SCL98895.1"/>
    <property type="molecule type" value="Genomic_DNA"/>
</dbReference>
<dbReference type="GO" id="GO:0005829">
    <property type="term" value="C:cytosol"/>
    <property type="evidence" value="ECO:0007669"/>
    <property type="project" value="TreeGrafter"/>
</dbReference>
<dbReference type="Pfam" id="PF08282">
    <property type="entry name" value="Hydrolase_3"/>
    <property type="match status" value="1"/>
</dbReference>
<gene>
    <name evidence="2" type="ORF">PCHDK_000559600</name>
</gene>
<dbReference type="Proteomes" id="UP000195879">
    <property type="component" value="Unassembled WGS sequence"/>
</dbReference>
<evidence type="ECO:0000256" key="1">
    <source>
        <dbReference type="SAM" id="SignalP"/>
    </source>
</evidence>